<dbReference type="SMART" id="SM00236">
    <property type="entry name" value="fCBD"/>
    <property type="match status" value="1"/>
</dbReference>
<evidence type="ECO:0000256" key="2">
    <source>
        <dbReference type="ARBA" id="ARBA00022801"/>
    </source>
</evidence>
<accession>J3P161</accession>
<dbReference type="EnsemblFungi" id="EJT77346">
    <property type="protein sequence ID" value="EJT77346"/>
    <property type="gene ID" value="GGTG_07258"/>
</dbReference>
<dbReference type="STRING" id="644352.J3P161"/>
<dbReference type="GO" id="GO:0030248">
    <property type="term" value="F:cellulose binding"/>
    <property type="evidence" value="ECO:0007669"/>
    <property type="project" value="InterPro"/>
</dbReference>
<dbReference type="InterPro" id="IPR036514">
    <property type="entry name" value="SGNH_hydro_sf"/>
</dbReference>
<dbReference type="OrthoDB" id="1600564at2759"/>
<reference evidence="6" key="5">
    <citation type="submission" date="2018-04" db="UniProtKB">
        <authorList>
            <consortium name="EnsemblFungi"/>
        </authorList>
    </citation>
    <scope>IDENTIFICATION</scope>
    <source>
        <strain evidence="6">R3-111a-1</strain>
    </source>
</reference>
<dbReference type="GO" id="GO:0005576">
    <property type="term" value="C:extracellular region"/>
    <property type="evidence" value="ECO:0007669"/>
    <property type="project" value="InterPro"/>
</dbReference>
<organism evidence="5">
    <name type="scientific">Gaeumannomyces tritici (strain R3-111a-1)</name>
    <name type="common">Wheat and barley take-all root rot fungus</name>
    <name type="synonym">Gaeumannomyces graminis var. tritici</name>
    <dbReference type="NCBI Taxonomy" id="644352"/>
    <lineage>
        <taxon>Eukaryota</taxon>
        <taxon>Fungi</taxon>
        <taxon>Dikarya</taxon>
        <taxon>Ascomycota</taxon>
        <taxon>Pezizomycotina</taxon>
        <taxon>Sordariomycetes</taxon>
        <taxon>Sordariomycetidae</taxon>
        <taxon>Magnaporthales</taxon>
        <taxon>Magnaporthaceae</taxon>
        <taxon>Gaeumannomyces</taxon>
    </lineage>
</organism>
<dbReference type="InterPro" id="IPR000254">
    <property type="entry name" value="CBD"/>
</dbReference>
<evidence type="ECO:0000256" key="3">
    <source>
        <dbReference type="SAM" id="SignalP"/>
    </source>
</evidence>
<evidence type="ECO:0000313" key="5">
    <source>
        <dbReference type="EMBL" id="EJT77346.1"/>
    </source>
</evidence>
<reference evidence="6" key="4">
    <citation type="journal article" date="2015" name="G3 (Bethesda)">
        <title>Genome sequences of three phytopathogenic species of the Magnaporthaceae family of fungi.</title>
        <authorList>
            <person name="Okagaki L.H."/>
            <person name="Nunes C.C."/>
            <person name="Sailsbery J."/>
            <person name="Clay B."/>
            <person name="Brown D."/>
            <person name="John T."/>
            <person name="Oh Y."/>
            <person name="Young N."/>
            <person name="Fitzgerald M."/>
            <person name="Haas B.J."/>
            <person name="Zeng Q."/>
            <person name="Young S."/>
            <person name="Adiconis X."/>
            <person name="Fan L."/>
            <person name="Levin J.Z."/>
            <person name="Mitchell T.K."/>
            <person name="Okubara P.A."/>
            <person name="Farman M.L."/>
            <person name="Kohn L.M."/>
            <person name="Birren B."/>
            <person name="Ma L.-J."/>
            <person name="Dean R.A."/>
        </authorList>
    </citation>
    <scope>NUCLEOTIDE SEQUENCE</scope>
    <source>
        <strain evidence="6">R3-111a-1</strain>
    </source>
</reference>
<dbReference type="Pfam" id="PF00734">
    <property type="entry name" value="CBM_1"/>
    <property type="match status" value="1"/>
</dbReference>
<proteinExistence type="predicted"/>
<dbReference type="InterPro" id="IPR051058">
    <property type="entry name" value="GDSL_Est/Lipase"/>
</dbReference>
<feature type="domain" description="CBM1" evidence="4">
    <location>
        <begin position="20"/>
        <end position="56"/>
    </location>
</feature>
<evidence type="ECO:0000256" key="1">
    <source>
        <dbReference type="ARBA" id="ARBA00022729"/>
    </source>
</evidence>
<keyword evidence="2" id="KW-0378">Hydrolase</keyword>
<evidence type="ECO:0000313" key="6">
    <source>
        <dbReference type="EnsemblFungi" id="EJT77346"/>
    </source>
</evidence>
<reference evidence="7" key="1">
    <citation type="submission" date="2010-07" db="EMBL/GenBank/DDBJ databases">
        <title>The genome sequence of Gaeumannomyces graminis var. tritici strain R3-111a-1.</title>
        <authorList>
            <consortium name="The Broad Institute Genome Sequencing Platform"/>
            <person name="Ma L.-J."/>
            <person name="Dead R."/>
            <person name="Young S."/>
            <person name="Zeng Q."/>
            <person name="Koehrsen M."/>
            <person name="Alvarado L."/>
            <person name="Berlin A."/>
            <person name="Chapman S.B."/>
            <person name="Chen Z."/>
            <person name="Freedman E."/>
            <person name="Gellesch M."/>
            <person name="Goldberg J."/>
            <person name="Griggs A."/>
            <person name="Gujja S."/>
            <person name="Heilman E.R."/>
            <person name="Heiman D."/>
            <person name="Hepburn T."/>
            <person name="Howarth C."/>
            <person name="Jen D."/>
            <person name="Larson L."/>
            <person name="Mehta T."/>
            <person name="Neiman D."/>
            <person name="Pearson M."/>
            <person name="Roberts A."/>
            <person name="Saif S."/>
            <person name="Shea T."/>
            <person name="Shenoy N."/>
            <person name="Sisk P."/>
            <person name="Stolte C."/>
            <person name="Sykes S."/>
            <person name="Walk T."/>
            <person name="White J."/>
            <person name="Yandava C."/>
            <person name="Haas B."/>
            <person name="Nusbaum C."/>
            <person name="Birren B."/>
        </authorList>
    </citation>
    <scope>NUCLEOTIDE SEQUENCE [LARGE SCALE GENOMIC DNA]</scope>
    <source>
        <strain evidence="7">R3-111a-1</strain>
    </source>
</reference>
<gene>
    <name evidence="6" type="primary">20347716</name>
    <name evidence="5" type="ORF">GGTG_07258</name>
</gene>
<dbReference type="Pfam" id="PF00657">
    <property type="entry name" value="Lipase_GDSL"/>
    <property type="match status" value="1"/>
</dbReference>
<evidence type="ECO:0000313" key="7">
    <source>
        <dbReference type="Proteomes" id="UP000006039"/>
    </source>
</evidence>
<dbReference type="InterPro" id="IPR001087">
    <property type="entry name" value="GDSL"/>
</dbReference>
<dbReference type="SUPFAM" id="SSF57180">
    <property type="entry name" value="Cellulose-binding domain"/>
    <property type="match status" value="1"/>
</dbReference>
<dbReference type="GeneID" id="20347716"/>
<dbReference type="PANTHER" id="PTHR45648">
    <property type="entry name" value="GDSL LIPASE/ACYLHYDROLASE FAMILY PROTEIN (AFU_ORTHOLOGUE AFUA_4G14700)"/>
    <property type="match status" value="1"/>
</dbReference>
<dbReference type="PROSITE" id="PS51164">
    <property type="entry name" value="CBM1_2"/>
    <property type="match status" value="1"/>
</dbReference>
<dbReference type="PROSITE" id="PS00562">
    <property type="entry name" value="CBM1_1"/>
    <property type="match status" value="1"/>
</dbReference>
<sequence>MARYTIANIIASGLAVTVKAQIPVWGQCGGNGWTGGTSCVAGVHCASQNPWYYQCLTSTAPTAPPTQPPPSVSVTTTTASSTTTATQTLSPGDMKYFITFGDSYSQTGFNLSLAKPSPQNPLGNPNLPGWTSSGGLNWVGFLATQLNASATYSYNLASGGATTDRTLVQPYQPTVSTFVDQLGQFGDSLAARPPWAPWTAANALAGVWMGVNDVGNTFWSPGAGELMARAVGRYFDQLQLLYDAGVRNFVLLSVPPTQKTPLMLANGPESGALLEKTIGLYNDLIAGSLVSFKAKNAGVTSWVVDTAAPFNEAINNPKAYGARDAVCFGGDGCLWFNDYHPGVQIHKLVAQAVAKVVGKPWFTL</sequence>
<name>J3P161_GAET3</name>
<dbReference type="GO" id="GO:0005975">
    <property type="term" value="P:carbohydrate metabolic process"/>
    <property type="evidence" value="ECO:0007669"/>
    <property type="project" value="InterPro"/>
</dbReference>
<dbReference type="SUPFAM" id="SSF52266">
    <property type="entry name" value="SGNH hydrolase"/>
    <property type="match status" value="1"/>
</dbReference>
<dbReference type="RefSeq" id="XP_009223346.1">
    <property type="nucleotide sequence ID" value="XM_009225082.1"/>
</dbReference>
<dbReference type="CDD" id="cd01846">
    <property type="entry name" value="fatty_acyltransferase_like"/>
    <property type="match status" value="1"/>
</dbReference>
<reference evidence="5" key="3">
    <citation type="submission" date="2010-09" db="EMBL/GenBank/DDBJ databases">
        <title>Annotation of Gaeumannomyces graminis var. tritici R3-111a-1.</title>
        <authorList>
            <consortium name="The Broad Institute Genome Sequencing Platform"/>
            <person name="Ma L.-J."/>
            <person name="Dead R."/>
            <person name="Young S.K."/>
            <person name="Zeng Q."/>
            <person name="Gargeya S."/>
            <person name="Fitzgerald M."/>
            <person name="Haas B."/>
            <person name="Abouelleil A."/>
            <person name="Alvarado L."/>
            <person name="Arachchi H.M."/>
            <person name="Berlin A."/>
            <person name="Brown A."/>
            <person name="Chapman S.B."/>
            <person name="Chen Z."/>
            <person name="Dunbar C."/>
            <person name="Freedman E."/>
            <person name="Gearin G."/>
            <person name="Gellesch M."/>
            <person name="Goldberg J."/>
            <person name="Griggs A."/>
            <person name="Gujja S."/>
            <person name="Heiman D."/>
            <person name="Howarth C."/>
            <person name="Larson L."/>
            <person name="Lui A."/>
            <person name="MacDonald P.J.P."/>
            <person name="Mehta T."/>
            <person name="Montmayeur A."/>
            <person name="Murphy C."/>
            <person name="Neiman D."/>
            <person name="Pearson M."/>
            <person name="Priest M."/>
            <person name="Roberts A."/>
            <person name="Saif S."/>
            <person name="Shea T."/>
            <person name="Shenoy N."/>
            <person name="Sisk P."/>
            <person name="Stolte C."/>
            <person name="Sykes S."/>
            <person name="Yandava C."/>
            <person name="Wortman J."/>
            <person name="Nusbaum C."/>
            <person name="Birren B."/>
        </authorList>
    </citation>
    <scope>NUCLEOTIDE SEQUENCE</scope>
    <source>
        <strain evidence="5">R3-111a-1</strain>
    </source>
</reference>
<evidence type="ECO:0000259" key="4">
    <source>
        <dbReference type="PROSITE" id="PS51164"/>
    </source>
</evidence>
<dbReference type="GO" id="GO:0016788">
    <property type="term" value="F:hydrolase activity, acting on ester bonds"/>
    <property type="evidence" value="ECO:0007669"/>
    <property type="project" value="InterPro"/>
</dbReference>
<dbReference type="PANTHER" id="PTHR45648:SF22">
    <property type="entry name" value="GDSL LIPASE_ACYLHYDROLASE FAMILY PROTEIN (AFU_ORTHOLOGUE AFUA_4G14700)"/>
    <property type="match status" value="1"/>
</dbReference>
<keyword evidence="7" id="KW-1185">Reference proteome</keyword>
<dbReference type="Gene3D" id="3.40.50.1110">
    <property type="entry name" value="SGNH hydrolase"/>
    <property type="match status" value="1"/>
</dbReference>
<feature type="signal peptide" evidence="3">
    <location>
        <begin position="1"/>
        <end position="20"/>
    </location>
</feature>
<reference evidence="5" key="2">
    <citation type="submission" date="2010-07" db="EMBL/GenBank/DDBJ databases">
        <authorList>
            <consortium name="The Broad Institute Genome Sequencing Platform"/>
            <consortium name="Broad Institute Genome Sequencing Center for Infectious Disease"/>
            <person name="Ma L.-J."/>
            <person name="Dead R."/>
            <person name="Young S."/>
            <person name="Zeng Q."/>
            <person name="Koehrsen M."/>
            <person name="Alvarado L."/>
            <person name="Berlin A."/>
            <person name="Chapman S.B."/>
            <person name="Chen Z."/>
            <person name="Freedman E."/>
            <person name="Gellesch M."/>
            <person name="Goldberg J."/>
            <person name="Griggs A."/>
            <person name="Gujja S."/>
            <person name="Heilman E.R."/>
            <person name="Heiman D."/>
            <person name="Hepburn T."/>
            <person name="Howarth C."/>
            <person name="Jen D."/>
            <person name="Larson L."/>
            <person name="Mehta T."/>
            <person name="Neiman D."/>
            <person name="Pearson M."/>
            <person name="Roberts A."/>
            <person name="Saif S."/>
            <person name="Shea T."/>
            <person name="Shenoy N."/>
            <person name="Sisk P."/>
            <person name="Stolte C."/>
            <person name="Sykes S."/>
            <person name="Walk T."/>
            <person name="White J."/>
            <person name="Yandava C."/>
            <person name="Haas B."/>
            <person name="Nusbaum C."/>
            <person name="Birren B."/>
        </authorList>
    </citation>
    <scope>NUCLEOTIDE SEQUENCE</scope>
    <source>
        <strain evidence="5">R3-111a-1</strain>
    </source>
</reference>
<dbReference type="EMBL" id="GL385397">
    <property type="protein sequence ID" value="EJT77346.1"/>
    <property type="molecule type" value="Genomic_DNA"/>
</dbReference>
<dbReference type="InterPro" id="IPR035971">
    <property type="entry name" value="CBD_sf"/>
</dbReference>
<dbReference type="AlphaFoldDB" id="J3P161"/>
<protein>
    <submittedName>
        <fullName evidence="5">Fungal cellulose binding domain-containing protein</fullName>
    </submittedName>
</protein>
<dbReference type="Proteomes" id="UP000006039">
    <property type="component" value="Unassembled WGS sequence"/>
</dbReference>
<dbReference type="eggNOG" id="ENOG502RS04">
    <property type="taxonomic scope" value="Eukaryota"/>
</dbReference>
<dbReference type="VEuPathDB" id="FungiDB:GGTG_07258"/>
<dbReference type="HOGENOM" id="CLU_015101_4_2_1"/>
<keyword evidence="1 3" id="KW-0732">Signal</keyword>
<feature type="chain" id="PRO_5015094761" evidence="3">
    <location>
        <begin position="21"/>
        <end position="364"/>
    </location>
</feature>